<feature type="chain" id="PRO_5005872913" description="Cytochrome b561 domain-containing protein" evidence="9">
    <location>
        <begin position="23"/>
        <end position="330"/>
    </location>
</feature>
<dbReference type="Gene3D" id="1.20.120.1770">
    <property type="match status" value="1"/>
</dbReference>
<evidence type="ECO:0000256" key="5">
    <source>
        <dbReference type="ARBA" id="ARBA00022989"/>
    </source>
</evidence>
<feature type="transmembrane region" description="Helical" evidence="8">
    <location>
        <begin position="238"/>
        <end position="259"/>
    </location>
</feature>
<feature type="transmembrane region" description="Helical" evidence="8">
    <location>
        <begin position="150"/>
        <end position="171"/>
    </location>
</feature>
<evidence type="ECO:0000259" key="10">
    <source>
        <dbReference type="PROSITE" id="PS50939"/>
    </source>
</evidence>
<feature type="region of interest" description="Disordered" evidence="7">
    <location>
        <begin position="26"/>
        <end position="56"/>
    </location>
</feature>
<evidence type="ECO:0000256" key="8">
    <source>
        <dbReference type="SAM" id="Phobius"/>
    </source>
</evidence>
<protein>
    <recommendedName>
        <fullName evidence="10">Cytochrome b561 domain-containing protein</fullName>
    </recommendedName>
</protein>
<dbReference type="STRING" id="1664694.A0A0N1GYF8"/>
<sequence length="330" mass="35015">MVLRITLVNAIAGALVVATARADPPWGRGSNGDGGSGRWGWGGNRGGNDDDGDDSNDYYGNEQNGFGLGSAASFDRANAILIAHAVIASAVWVLFVPWAALLLRINLKSPIVLKLHAFFQILAYLLYIVAAGMGIWLAQQTSAFGIWDDVHPQLGLAILAIAFFQPIFGFVHHRTFKKRAAAANEGTATKAPGRTVVGRIHLWVGRSLIVLGIVNGGLGIRLSSFSPFRTDSQTQTSAIVYGAISGAMFALYAFLVVLFEVRRRRAQHKASAATPAPAPAPTAYQQTKRLPTYEESESSATSVASRQTTGQNNAPPAVTPQAGAGAPRYS</sequence>
<feature type="region of interest" description="Disordered" evidence="7">
    <location>
        <begin position="269"/>
        <end position="330"/>
    </location>
</feature>
<feature type="compositionally biased region" description="Gly residues" evidence="7">
    <location>
        <begin position="29"/>
        <end position="46"/>
    </location>
</feature>
<reference evidence="11 12" key="1">
    <citation type="submission" date="2015-06" db="EMBL/GenBank/DDBJ databases">
        <title>Draft genome of the ant-associated black yeast Phialophora attae CBS 131958.</title>
        <authorList>
            <person name="Moreno L.F."/>
            <person name="Stielow B.J."/>
            <person name="de Hoog S."/>
            <person name="Vicente V.A."/>
            <person name="Weiss V.A."/>
            <person name="de Vries M."/>
            <person name="Cruz L.M."/>
            <person name="Souza E.M."/>
        </authorList>
    </citation>
    <scope>NUCLEOTIDE SEQUENCE [LARGE SCALE GENOMIC DNA]</scope>
    <source>
        <strain evidence="11 12">CBS 131958</strain>
    </source>
</reference>
<keyword evidence="9" id="KW-0732">Signal</keyword>
<keyword evidence="4" id="KW-0249">Electron transport</keyword>
<dbReference type="PROSITE" id="PS50939">
    <property type="entry name" value="CYTOCHROME_B561"/>
    <property type="match status" value="1"/>
</dbReference>
<evidence type="ECO:0000256" key="2">
    <source>
        <dbReference type="ARBA" id="ARBA00022448"/>
    </source>
</evidence>
<keyword evidence="6 8" id="KW-0472">Membrane</keyword>
<evidence type="ECO:0000313" key="11">
    <source>
        <dbReference type="EMBL" id="KPI35684.1"/>
    </source>
</evidence>
<accession>A0A0N1GYF8</accession>
<comment type="caution">
    <text evidence="11">The sequence shown here is derived from an EMBL/GenBank/DDBJ whole genome shotgun (WGS) entry which is preliminary data.</text>
</comment>
<evidence type="ECO:0000313" key="12">
    <source>
        <dbReference type="Proteomes" id="UP000038010"/>
    </source>
</evidence>
<dbReference type="GO" id="GO:0016020">
    <property type="term" value="C:membrane"/>
    <property type="evidence" value="ECO:0007669"/>
    <property type="project" value="UniProtKB-SubCell"/>
</dbReference>
<dbReference type="PANTHER" id="PTHR47797">
    <property type="entry name" value="DEHYDROGENASE, PUTATIVE (AFU_ORTHOLOGUE AFUA_8G05805)-RELATED"/>
    <property type="match status" value="1"/>
</dbReference>
<dbReference type="OrthoDB" id="19261at2759"/>
<evidence type="ECO:0000256" key="4">
    <source>
        <dbReference type="ARBA" id="ARBA00022982"/>
    </source>
</evidence>
<feature type="domain" description="Cytochrome b561" evidence="10">
    <location>
        <begin position="47"/>
        <end position="260"/>
    </location>
</feature>
<evidence type="ECO:0000256" key="7">
    <source>
        <dbReference type="SAM" id="MobiDB-lite"/>
    </source>
</evidence>
<evidence type="ECO:0000256" key="1">
    <source>
        <dbReference type="ARBA" id="ARBA00004370"/>
    </source>
</evidence>
<dbReference type="AlphaFoldDB" id="A0A0N1GYF8"/>
<dbReference type="EMBL" id="LFJN01000037">
    <property type="protein sequence ID" value="KPI35684.1"/>
    <property type="molecule type" value="Genomic_DNA"/>
</dbReference>
<dbReference type="VEuPathDB" id="FungiDB:AB675_1223"/>
<evidence type="ECO:0000256" key="3">
    <source>
        <dbReference type="ARBA" id="ARBA00022692"/>
    </source>
</evidence>
<dbReference type="GeneID" id="28732977"/>
<comment type="subcellular location">
    <subcellularLocation>
        <location evidence="1">Membrane</location>
    </subcellularLocation>
</comment>
<feature type="transmembrane region" description="Helical" evidence="8">
    <location>
        <begin position="200"/>
        <end position="218"/>
    </location>
</feature>
<gene>
    <name evidence="11" type="ORF">AB675_1223</name>
</gene>
<proteinExistence type="predicted"/>
<dbReference type="RefSeq" id="XP_017995647.1">
    <property type="nucleotide sequence ID" value="XM_018141097.1"/>
</dbReference>
<dbReference type="InterPro" id="IPR006593">
    <property type="entry name" value="Cyt_b561/ferric_Rdtase_TM"/>
</dbReference>
<feature type="transmembrane region" description="Helical" evidence="8">
    <location>
        <begin position="115"/>
        <end position="138"/>
    </location>
</feature>
<organism evidence="11 12">
    <name type="scientific">Cyphellophora attinorum</name>
    <dbReference type="NCBI Taxonomy" id="1664694"/>
    <lineage>
        <taxon>Eukaryota</taxon>
        <taxon>Fungi</taxon>
        <taxon>Dikarya</taxon>
        <taxon>Ascomycota</taxon>
        <taxon>Pezizomycotina</taxon>
        <taxon>Eurotiomycetes</taxon>
        <taxon>Chaetothyriomycetidae</taxon>
        <taxon>Chaetothyriales</taxon>
        <taxon>Cyphellophoraceae</taxon>
        <taxon>Cyphellophora</taxon>
    </lineage>
</organism>
<dbReference type="SMART" id="SM00665">
    <property type="entry name" value="B561"/>
    <property type="match status" value="1"/>
</dbReference>
<dbReference type="CDD" id="cd08760">
    <property type="entry name" value="Cyt_b561_FRRS1_like"/>
    <property type="match status" value="1"/>
</dbReference>
<dbReference type="PANTHER" id="PTHR47797:SF1">
    <property type="entry name" value="CYTOCHROME B561 DOMAIN-CONTAINING PROTEIN-RELATED"/>
    <property type="match status" value="1"/>
</dbReference>
<feature type="transmembrane region" description="Helical" evidence="8">
    <location>
        <begin position="79"/>
        <end position="103"/>
    </location>
</feature>
<feature type="compositionally biased region" description="Polar residues" evidence="7">
    <location>
        <begin position="300"/>
        <end position="314"/>
    </location>
</feature>
<evidence type="ECO:0000256" key="9">
    <source>
        <dbReference type="SAM" id="SignalP"/>
    </source>
</evidence>
<feature type="signal peptide" evidence="9">
    <location>
        <begin position="1"/>
        <end position="22"/>
    </location>
</feature>
<keyword evidence="2" id="KW-0813">Transport</keyword>
<dbReference type="Proteomes" id="UP000038010">
    <property type="component" value="Unassembled WGS sequence"/>
</dbReference>
<name>A0A0N1GYF8_9EURO</name>
<keyword evidence="12" id="KW-1185">Reference proteome</keyword>
<keyword evidence="3 8" id="KW-0812">Transmembrane</keyword>
<evidence type="ECO:0000256" key="6">
    <source>
        <dbReference type="ARBA" id="ARBA00023136"/>
    </source>
</evidence>
<keyword evidence="5 8" id="KW-1133">Transmembrane helix</keyword>